<proteinExistence type="predicted"/>
<dbReference type="InterPro" id="IPR012340">
    <property type="entry name" value="NA-bd_OB-fold"/>
</dbReference>
<evidence type="ECO:0000259" key="1">
    <source>
        <dbReference type="Pfam" id="PF14551"/>
    </source>
</evidence>
<accession>A0AAV5A985</accession>
<evidence type="ECO:0000313" key="2">
    <source>
        <dbReference type="EMBL" id="GJJ09581.1"/>
    </source>
</evidence>
<protein>
    <recommendedName>
        <fullName evidence="1">MCM N-terminal domain-containing protein</fullName>
    </recommendedName>
</protein>
<evidence type="ECO:0000313" key="3">
    <source>
        <dbReference type="Proteomes" id="UP001050691"/>
    </source>
</evidence>
<dbReference type="Pfam" id="PF14551">
    <property type="entry name" value="MCM_N"/>
    <property type="match status" value="1"/>
</dbReference>
<dbReference type="InterPro" id="IPR027925">
    <property type="entry name" value="MCM_N"/>
</dbReference>
<dbReference type="Proteomes" id="UP001050691">
    <property type="component" value="Unassembled WGS sequence"/>
</dbReference>
<name>A0AAV5A985_9AGAM</name>
<reference evidence="2" key="1">
    <citation type="submission" date="2021-10" db="EMBL/GenBank/DDBJ databases">
        <title>De novo Genome Assembly of Clathrus columnatus (Basidiomycota, Fungi) Using Illumina and Nanopore Sequence Data.</title>
        <authorList>
            <person name="Ogiso-Tanaka E."/>
            <person name="Itagaki H."/>
            <person name="Hosoya T."/>
            <person name="Hosaka K."/>
        </authorList>
    </citation>
    <scope>NUCLEOTIDE SEQUENCE</scope>
    <source>
        <strain evidence="2">MO-923</strain>
    </source>
</reference>
<dbReference type="SUPFAM" id="SSF50249">
    <property type="entry name" value="Nucleic acid-binding proteins"/>
    <property type="match status" value="1"/>
</dbReference>
<gene>
    <name evidence="2" type="ORF">Clacol_003804</name>
</gene>
<comment type="caution">
    <text evidence="2">The sequence shown here is derived from an EMBL/GenBank/DDBJ whole genome shotgun (WGS) entry which is preliminary data.</text>
</comment>
<dbReference type="AlphaFoldDB" id="A0AAV5A985"/>
<dbReference type="EMBL" id="BPWL01000004">
    <property type="protein sequence ID" value="GJJ09581.1"/>
    <property type="molecule type" value="Genomic_DNA"/>
</dbReference>
<keyword evidence="3" id="KW-1185">Reference proteome</keyword>
<dbReference type="Gene3D" id="3.30.1640.10">
    <property type="entry name" value="mini-chromosome maintenance (MCM) complex, chain A, domain 1"/>
    <property type="match status" value="1"/>
</dbReference>
<sequence>MALLDNDPHLPDELLRTRTRIFSEFLESSYREDIARLIRTDTTRLIVNIDDLRDYQREFADGLLKQPIEYLPAFDEALTQVIKLVVSDPEKQKDVDKGTIKSD</sequence>
<feature type="domain" description="MCM N-terminal" evidence="1">
    <location>
        <begin position="21"/>
        <end position="92"/>
    </location>
</feature>
<organism evidence="2 3">
    <name type="scientific">Clathrus columnatus</name>
    <dbReference type="NCBI Taxonomy" id="1419009"/>
    <lineage>
        <taxon>Eukaryota</taxon>
        <taxon>Fungi</taxon>
        <taxon>Dikarya</taxon>
        <taxon>Basidiomycota</taxon>
        <taxon>Agaricomycotina</taxon>
        <taxon>Agaricomycetes</taxon>
        <taxon>Phallomycetidae</taxon>
        <taxon>Phallales</taxon>
        <taxon>Clathraceae</taxon>
        <taxon>Clathrus</taxon>
    </lineage>
</organism>